<evidence type="ECO:0000313" key="2">
    <source>
        <dbReference type="Proteomes" id="UP000712281"/>
    </source>
</evidence>
<dbReference type="EMBL" id="QGKW02000276">
    <property type="protein sequence ID" value="KAF2607714.1"/>
    <property type="molecule type" value="Genomic_DNA"/>
</dbReference>
<name>A0A8S9LJN4_BRACR</name>
<evidence type="ECO:0000313" key="1">
    <source>
        <dbReference type="EMBL" id="KAF2607714.1"/>
    </source>
</evidence>
<accession>A0A8S9LJN4</accession>
<organism evidence="1 2">
    <name type="scientific">Brassica cretica</name>
    <name type="common">Mustard</name>
    <dbReference type="NCBI Taxonomy" id="69181"/>
    <lineage>
        <taxon>Eukaryota</taxon>
        <taxon>Viridiplantae</taxon>
        <taxon>Streptophyta</taxon>
        <taxon>Embryophyta</taxon>
        <taxon>Tracheophyta</taxon>
        <taxon>Spermatophyta</taxon>
        <taxon>Magnoliopsida</taxon>
        <taxon>eudicotyledons</taxon>
        <taxon>Gunneridae</taxon>
        <taxon>Pentapetalae</taxon>
        <taxon>rosids</taxon>
        <taxon>malvids</taxon>
        <taxon>Brassicales</taxon>
        <taxon>Brassicaceae</taxon>
        <taxon>Brassiceae</taxon>
        <taxon>Brassica</taxon>
    </lineage>
</organism>
<protein>
    <submittedName>
        <fullName evidence="1">Uncharacterized protein</fullName>
    </submittedName>
</protein>
<comment type="caution">
    <text evidence="1">The sequence shown here is derived from an EMBL/GenBank/DDBJ whole genome shotgun (WGS) entry which is preliminary data.</text>
</comment>
<dbReference type="AlphaFoldDB" id="A0A8S9LJN4"/>
<gene>
    <name evidence="1" type="ORF">F2Q68_00042932</name>
</gene>
<dbReference type="Proteomes" id="UP000712281">
    <property type="component" value="Unassembled WGS sequence"/>
</dbReference>
<proteinExistence type="predicted"/>
<sequence>MLAGVASSFIFVCYLCVLFFLFLAPLSSLVNPRLCFISLVMEHRSDLHLCSCQKHTSRRFLSFPAYRRSSAVEVDASSVGRLCSTGSEFFSGISRRSFTRVTIYLRRASLLSDKQLIVSLDGGSSFSSVMAAF</sequence>
<reference evidence="1" key="1">
    <citation type="submission" date="2019-12" db="EMBL/GenBank/DDBJ databases">
        <title>Genome sequencing and annotation of Brassica cretica.</title>
        <authorList>
            <person name="Studholme D.J."/>
            <person name="Sarris P.F."/>
        </authorList>
    </citation>
    <scope>NUCLEOTIDE SEQUENCE</scope>
    <source>
        <strain evidence="1">PFS-001/15</strain>
        <tissue evidence="1">Leaf</tissue>
    </source>
</reference>